<gene>
    <name evidence="1" type="ORF">H9K75_15475</name>
</gene>
<name>A0A7H0GH43_9BURK</name>
<keyword evidence="2" id="KW-1185">Reference proteome</keyword>
<protein>
    <submittedName>
        <fullName evidence="1">Uncharacterized protein</fullName>
    </submittedName>
</protein>
<organism evidence="1 2">
    <name type="scientific">Diaphorobacter aerolatus</name>
    <dbReference type="NCBI Taxonomy" id="1288495"/>
    <lineage>
        <taxon>Bacteria</taxon>
        <taxon>Pseudomonadati</taxon>
        <taxon>Pseudomonadota</taxon>
        <taxon>Betaproteobacteria</taxon>
        <taxon>Burkholderiales</taxon>
        <taxon>Comamonadaceae</taxon>
        <taxon>Diaphorobacter</taxon>
    </lineage>
</organism>
<evidence type="ECO:0000313" key="1">
    <source>
        <dbReference type="EMBL" id="QNP47609.1"/>
    </source>
</evidence>
<dbReference type="KEGG" id="daer:H9K75_15475"/>
<dbReference type="EMBL" id="CP060783">
    <property type="protein sequence ID" value="QNP47609.1"/>
    <property type="molecule type" value="Genomic_DNA"/>
</dbReference>
<evidence type="ECO:0000313" key="2">
    <source>
        <dbReference type="Proteomes" id="UP000516028"/>
    </source>
</evidence>
<dbReference type="RefSeq" id="WP_187723289.1">
    <property type="nucleotide sequence ID" value="NZ_CP060783.1"/>
</dbReference>
<reference evidence="1 2" key="1">
    <citation type="submission" date="2020-08" db="EMBL/GenBank/DDBJ databases">
        <title>Genome sequence of Diaphorobacter aerolatus KACC 16536T.</title>
        <authorList>
            <person name="Hyun D.-W."/>
            <person name="Bae J.-W."/>
        </authorList>
    </citation>
    <scope>NUCLEOTIDE SEQUENCE [LARGE SCALE GENOMIC DNA]</scope>
    <source>
        <strain evidence="1 2">KACC 16536</strain>
    </source>
</reference>
<accession>A0A7H0GH43</accession>
<proteinExistence type="predicted"/>
<sequence length="116" mass="12964">MSSTAESIHYQVRSTTSDFIEEISGVSSIHGAERTHESFDSDFFSLVPQVCGLLSITTESGHIQADMTELSISLSQTREMLDFVTKQQKDGYHTSWQTKTVSLMLQSAQHTALQNY</sequence>
<dbReference type="AlphaFoldDB" id="A0A7H0GH43"/>
<dbReference type="Proteomes" id="UP000516028">
    <property type="component" value="Chromosome"/>
</dbReference>